<protein>
    <submittedName>
        <fullName evidence="3">Vacuolar-type H+-ATPase subunit F/Vma7</fullName>
    </submittedName>
</protein>
<evidence type="ECO:0000313" key="4">
    <source>
        <dbReference type="Proteomes" id="UP000656548"/>
    </source>
</evidence>
<evidence type="ECO:0000256" key="1">
    <source>
        <dbReference type="SAM" id="MobiDB-lite"/>
    </source>
</evidence>
<evidence type="ECO:0000313" key="3">
    <source>
        <dbReference type="EMBL" id="MBE1579612.1"/>
    </source>
</evidence>
<name>A0ABR9LH38_9PSEU</name>
<dbReference type="EMBL" id="JADBEJ010000005">
    <property type="protein sequence ID" value="MBE1579612.1"/>
    <property type="molecule type" value="Genomic_DNA"/>
</dbReference>
<sequence length="72" mass="7966">MWPFGIALRREVSNRLMLRWLKTVVVSDEEKAHVMCQVGARKTIAVEASKPRQMASKPGSDTVPGMSLAGVR</sequence>
<feature type="region of interest" description="Disordered" evidence="1">
    <location>
        <begin position="49"/>
        <end position="72"/>
    </location>
</feature>
<comment type="caution">
    <text evidence="3">The sequence shown here is derived from an EMBL/GenBank/DDBJ whole genome shotgun (WGS) entry which is preliminary data.</text>
</comment>
<dbReference type="EMBL" id="JADBEJ010000005">
    <property type="protein sequence ID" value="MBE1579607.1"/>
    <property type="molecule type" value="Genomic_DNA"/>
</dbReference>
<reference evidence="3 4" key="1">
    <citation type="submission" date="2020-10" db="EMBL/GenBank/DDBJ databases">
        <title>Sequencing the genomes of 1000 actinobacteria strains.</title>
        <authorList>
            <person name="Klenk H.-P."/>
        </authorList>
    </citation>
    <scope>NUCLEOTIDE SEQUENCE [LARGE SCALE GENOMIC DNA]</scope>
    <source>
        <strain evidence="3 4">DSM 46661</strain>
    </source>
</reference>
<keyword evidence="4" id="KW-1185">Reference proteome</keyword>
<organism evidence="3 4">
    <name type="scientific">Amycolatopsis roodepoortensis</name>
    <dbReference type="NCBI Taxonomy" id="700274"/>
    <lineage>
        <taxon>Bacteria</taxon>
        <taxon>Bacillati</taxon>
        <taxon>Actinomycetota</taxon>
        <taxon>Actinomycetes</taxon>
        <taxon>Pseudonocardiales</taxon>
        <taxon>Pseudonocardiaceae</taxon>
        <taxon>Amycolatopsis</taxon>
    </lineage>
</organism>
<gene>
    <name evidence="2" type="ORF">H4W30_006667</name>
    <name evidence="3" type="ORF">H4W30_006672</name>
</gene>
<dbReference type="Proteomes" id="UP000656548">
    <property type="component" value="Unassembled WGS sequence"/>
</dbReference>
<proteinExistence type="predicted"/>
<accession>A0ABR9LH38</accession>
<evidence type="ECO:0000313" key="2">
    <source>
        <dbReference type="EMBL" id="MBE1579607.1"/>
    </source>
</evidence>